<dbReference type="Pfam" id="PF13649">
    <property type="entry name" value="Methyltransf_25"/>
    <property type="match status" value="1"/>
</dbReference>
<dbReference type="PANTHER" id="PTHR42912:SF45">
    <property type="entry name" value="23S RRNA (GUANINE(745)-N(1))-METHYLTRANSFERASE"/>
    <property type="match status" value="1"/>
</dbReference>
<keyword evidence="5" id="KW-0489">Methyltransferase</keyword>
<proteinExistence type="predicted"/>
<evidence type="ECO:0000259" key="4">
    <source>
        <dbReference type="Pfam" id="PF21302"/>
    </source>
</evidence>
<dbReference type="RefSeq" id="WP_154076211.1">
    <property type="nucleotide sequence ID" value="NZ_CP045929.1"/>
</dbReference>
<dbReference type="AlphaFoldDB" id="A0A5Q3QFL7"/>
<accession>A0A5Q3QFL7</accession>
<feature type="domain" description="23S rRNA (guanine(745)-N(1))-methyltransferase N-terminal" evidence="4">
    <location>
        <begin position="10"/>
        <end position="44"/>
    </location>
</feature>
<dbReference type="InterPro" id="IPR016718">
    <property type="entry name" value="rRNA_m1G-MeTrfase_A_prd"/>
</dbReference>
<feature type="binding site" evidence="1">
    <location>
        <position position="27"/>
    </location>
    <ligand>
        <name>Zn(2+)</name>
        <dbReference type="ChEBI" id="CHEBI:29105"/>
    </ligand>
</feature>
<protein>
    <submittedName>
        <fullName evidence="5">Methyltransferase domain-containing protein</fullName>
    </submittedName>
</protein>
<feature type="binding site" evidence="1">
    <location>
        <position position="11"/>
    </location>
    <ligand>
        <name>Zn(2+)</name>
        <dbReference type="ChEBI" id="CHEBI:29105"/>
    </ligand>
</feature>
<dbReference type="GO" id="GO:0046872">
    <property type="term" value="F:metal ion binding"/>
    <property type="evidence" value="ECO:0007669"/>
    <property type="project" value="UniProtKB-KW"/>
</dbReference>
<dbReference type="GO" id="GO:0032259">
    <property type="term" value="P:methylation"/>
    <property type="evidence" value="ECO:0007669"/>
    <property type="project" value="UniProtKB-KW"/>
</dbReference>
<keyword evidence="1" id="KW-0479">Metal-binding</keyword>
<dbReference type="EMBL" id="CP045929">
    <property type="protein sequence ID" value="QGK69617.1"/>
    <property type="molecule type" value="Genomic_DNA"/>
</dbReference>
<sequence>MLQSVVDVLACPHCGQGLAAAEGSLRCPVGHTFDLAKQGYVSLLAGAGTGIDGDDAAMVAARHEVLEAGHYTPVGEHVAREAARVTPAGGAVLDVGAGTGYYLREALAGCPDSPGVALDVSKYACRRAAKADPRIGAVLADAWRALPLLDGSVSTVLNVFAPRHAAEMARVLRPGGHLVVVTPEPRHLVSLVDRLGLITVDERKRQRLDEQLGDRFEPVTSSEVTFGLSLSLGEAEAVAAMGPSARHVAAAELRDRLAELPEPVETTAAVTATTYRLRTSID</sequence>
<dbReference type="KEGG" id="sace:GIY23_08880"/>
<evidence type="ECO:0000313" key="6">
    <source>
        <dbReference type="Proteomes" id="UP000371041"/>
    </source>
</evidence>
<feature type="binding site" evidence="2">
    <location>
        <begin position="99"/>
        <end position="100"/>
    </location>
    <ligand>
        <name>S-adenosyl-L-methionine</name>
        <dbReference type="ChEBI" id="CHEBI:59789"/>
    </ligand>
</feature>
<dbReference type="InterPro" id="IPR029063">
    <property type="entry name" value="SAM-dependent_MTases_sf"/>
</dbReference>
<organism evidence="5 6">
    <name type="scientific">Allosaccharopolyspora coralli</name>
    <dbReference type="NCBI Taxonomy" id="2665642"/>
    <lineage>
        <taxon>Bacteria</taxon>
        <taxon>Bacillati</taxon>
        <taxon>Actinomycetota</taxon>
        <taxon>Actinomycetes</taxon>
        <taxon>Pseudonocardiales</taxon>
        <taxon>Pseudonocardiaceae</taxon>
        <taxon>Allosaccharopolyspora</taxon>
    </lineage>
</organism>
<evidence type="ECO:0000259" key="3">
    <source>
        <dbReference type="Pfam" id="PF13649"/>
    </source>
</evidence>
<feature type="binding site" evidence="1">
    <location>
        <position position="14"/>
    </location>
    <ligand>
        <name>Zn(2+)</name>
        <dbReference type="ChEBI" id="CHEBI:29105"/>
    </ligand>
</feature>
<feature type="domain" description="Methyltransferase" evidence="3">
    <location>
        <begin position="92"/>
        <end position="176"/>
    </location>
</feature>
<dbReference type="InterPro" id="IPR048647">
    <property type="entry name" value="RlmA_N"/>
</dbReference>
<dbReference type="Pfam" id="PF21302">
    <property type="entry name" value="Zn_ribbon_RlmA"/>
    <property type="match status" value="1"/>
</dbReference>
<feature type="binding site" evidence="2">
    <location>
        <position position="187"/>
    </location>
    <ligand>
        <name>S-adenosyl-L-methionine</name>
        <dbReference type="ChEBI" id="CHEBI:59789"/>
    </ligand>
</feature>
<name>A0A5Q3QFL7_9PSEU</name>
<keyword evidence="1" id="KW-0862">Zinc</keyword>
<keyword evidence="5" id="KW-0808">Transferase</keyword>
<feature type="binding site" evidence="2">
    <location>
        <position position="71"/>
    </location>
    <ligand>
        <name>S-adenosyl-L-methionine</name>
        <dbReference type="ChEBI" id="CHEBI:59789"/>
    </ligand>
</feature>
<dbReference type="Proteomes" id="UP000371041">
    <property type="component" value="Chromosome"/>
</dbReference>
<evidence type="ECO:0000256" key="1">
    <source>
        <dbReference type="PIRSR" id="PIRSR018249-1"/>
    </source>
</evidence>
<keyword evidence="2" id="KW-0949">S-adenosyl-L-methionine</keyword>
<evidence type="ECO:0000256" key="2">
    <source>
        <dbReference type="PIRSR" id="PIRSR018249-2"/>
    </source>
</evidence>
<evidence type="ECO:0000313" key="5">
    <source>
        <dbReference type="EMBL" id="QGK69617.1"/>
    </source>
</evidence>
<dbReference type="InterPro" id="IPR041698">
    <property type="entry name" value="Methyltransf_25"/>
</dbReference>
<dbReference type="PIRSF" id="PIRSF018249">
    <property type="entry name" value="MyrA_prd"/>
    <property type="match status" value="1"/>
</dbReference>
<feature type="binding site" evidence="1">
    <location>
        <position position="31"/>
    </location>
    <ligand>
        <name>Zn(2+)</name>
        <dbReference type="ChEBI" id="CHEBI:29105"/>
    </ligand>
</feature>
<dbReference type="CDD" id="cd02440">
    <property type="entry name" value="AdoMet_MTases"/>
    <property type="match status" value="1"/>
</dbReference>
<gene>
    <name evidence="5" type="ORF">GIY23_08880</name>
</gene>
<dbReference type="SUPFAM" id="SSF53335">
    <property type="entry name" value="S-adenosyl-L-methionine-dependent methyltransferases"/>
    <property type="match status" value="1"/>
</dbReference>
<dbReference type="GO" id="GO:0008168">
    <property type="term" value="F:methyltransferase activity"/>
    <property type="evidence" value="ECO:0007669"/>
    <property type="project" value="UniProtKB-KW"/>
</dbReference>
<dbReference type="Gene3D" id="3.40.50.150">
    <property type="entry name" value="Vaccinia Virus protein VP39"/>
    <property type="match status" value="1"/>
</dbReference>
<dbReference type="InterPro" id="IPR050508">
    <property type="entry name" value="Methyltransf_Superfamily"/>
</dbReference>
<keyword evidence="6" id="KW-1185">Reference proteome</keyword>
<dbReference type="PANTHER" id="PTHR42912">
    <property type="entry name" value="METHYLTRANSFERASE"/>
    <property type="match status" value="1"/>
</dbReference>
<reference evidence="6" key="1">
    <citation type="submission" date="2019-11" db="EMBL/GenBank/DDBJ databases">
        <title>The complete genome sequence of Saccharopolyspora sp. E2A.</title>
        <authorList>
            <person name="Zhang G."/>
        </authorList>
    </citation>
    <scope>NUCLEOTIDE SEQUENCE [LARGE SCALE GENOMIC DNA]</scope>
    <source>
        <strain evidence="6">E2A</strain>
    </source>
</reference>